<evidence type="ECO:0000313" key="4">
    <source>
        <dbReference type="Proteomes" id="UP000256220"/>
    </source>
</evidence>
<dbReference type="InterPro" id="IPR045745">
    <property type="entry name" value="HTH_58_Actinobacteria-type"/>
</dbReference>
<sequence>MTEEDDSPGEHIGATEHGDDLGSLDDELVRLYNDGETIEGLAKRYALSYHKVRTTLLTAGVTLRPPKIQLPPTPPGLVNAYLAGRSIRQLADIHGMSYNQTRRILLAEGVTLRPRGRQ</sequence>
<evidence type="ECO:0000259" key="2">
    <source>
        <dbReference type="Pfam" id="PF19575"/>
    </source>
</evidence>
<evidence type="ECO:0000313" key="3">
    <source>
        <dbReference type="EMBL" id="KFU76343.1"/>
    </source>
</evidence>
<proteinExistence type="predicted"/>
<feature type="domain" description="Helix-turn-helix" evidence="2">
    <location>
        <begin position="18"/>
        <end position="65"/>
    </location>
</feature>
<accession>A0A2P2FHZ2</accession>
<dbReference type="Proteomes" id="UP000256220">
    <property type="component" value="Unassembled WGS sequence"/>
</dbReference>
<comment type="caution">
    <text evidence="3">The sequence shown here is derived from an EMBL/GenBank/DDBJ whole genome shotgun (WGS) entry which is preliminary data.</text>
</comment>
<keyword evidence="4" id="KW-1185">Reference proteome</keyword>
<dbReference type="AlphaFoldDB" id="A0A2P2FHZ2"/>
<organism evidence="3 4">
    <name type="scientific">Amycolatopsis lurida NRRL 2430</name>
    <dbReference type="NCBI Taxonomy" id="1460371"/>
    <lineage>
        <taxon>Bacteria</taxon>
        <taxon>Bacillati</taxon>
        <taxon>Actinomycetota</taxon>
        <taxon>Actinomycetes</taxon>
        <taxon>Pseudonocardiales</taxon>
        <taxon>Pseudonocardiaceae</taxon>
        <taxon>Amycolatopsis</taxon>
    </lineage>
</organism>
<name>A0A2P2FHZ2_AMYLU</name>
<dbReference type="Gene3D" id="1.10.10.60">
    <property type="entry name" value="Homeodomain-like"/>
    <property type="match status" value="1"/>
</dbReference>
<protein>
    <recommendedName>
        <fullName evidence="2">Helix-turn-helix domain-containing protein</fullName>
    </recommendedName>
</protein>
<dbReference type="EMBL" id="JFBM01000045">
    <property type="protein sequence ID" value="KFU76343.1"/>
    <property type="molecule type" value="Genomic_DNA"/>
</dbReference>
<gene>
    <name evidence="3" type="ORF">BB31_36450</name>
</gene>
<dbReference type="Pfam" id="PF19575">
    <property type="entry name" value="HTH_58"/>
    <property type="match status" value="2"/>
</dbReference>
<reference evidence="3 4" key="1">
    <citation type="journal article" date="2014" name="Genome Announc.">
        <title>Draft Genome Sequence of Amycolatopsis lurida NRRL 2430, Producer of the Glycopeptide Family Antibiotic Ristocetin.</title>
        <authorList>
            <person name="Kwun M.J."/>
            <person name="Hong H.J."/>
        </authorList>
    </citation>
    <scope>NUCLEOTIDE SEQUENCE [LARGE SCALE GENOMIC DNA]</scope>
    <source>
        <strain evidence="3 4">NRRL 2430</strain>
    </source>
</reference>
<evidence type="ECO:0000256" key="1">
    <source>
        <dbReference type="SAM" id="MobiDB-lite"/>
    </source>
</evidence>
<feature type="region of interest" description="Disordered" evidence="1">
    <location>
        <begin position="1"/>
        <end position="23"/>
    </location>
</feature>
<feature type="domain" description="Helix-turn-helix" evidence="2">
    <location>
        <begin position="77"/>
        <end position="117"/>
    </location>
</feature>